<dbReference type="RefSeq" id="WP_244712087.1">
    <property type="nucleotide sequence ID" value="NZ_CP095073.1"/>
</dbReference>
<dbReference type="InterPro" id="IPR051159">
    <property type="entry name" value="Hexapeptide_acetyltransf"/>
</dbReference>
<dbReference type="SUPFAM" id="SSF51161">
    <property type="entry name" value="Trimeric LpxA-like enzymes"/>
    <property type="match status" value="1"/>
</dbReference>
<dbReference type="CDD" id="cd04647">
    <property type="entry name" value="LbH_MAT_like"/>
    <property type="match status" value="1"/>
</dbReference>
<protein>
    <submittedName>
        <fullName evidence="1">Acyltransferase</fullName>
    </submittedName>
</protein>
<dbReference type="GO" id="GO:0016746">
    <property type="term" value="F:acyltransferase activity"/>
    <property type="evidence" value="ECO:0007669"/>
    <property type="project" value="UniProtKB-KW"/>
</dbReference>
<evidence type="ECO:0000313" key="2">
    <source>
        <dbReference type="Proteomes" id="UP000831787"/>
    </source>
</evidence>
<dbReference type="PANTHER" id="PTHR23416">
    <property type="entry name" value="SIALIC ACID SYNTHASE-RELATED"/>
    <property type="match status" value="1"/>
</dbReference>
<name>A0ABY4EN35_9BACI</name>
<dbReference type="Gene3D" id="2.160.10.10">
    <property type="entry name" value="Hexapeptide repeat proteins"/>
    <property type="match status" value="1"/>
</dbReference>
<sequence>MIDTGRSKFIKYQWLLNILYSLSLIFPKKSLEYSWRLLDLCPGIVGVGFRYIIIKRLTSKCGHNIYVGPFVEVKNWGNIEIGDNVSIHNNCYIDGYGGLTIGDNTSIAHNSSILTFEHSWSNSDIPIKYNALTKSQVLIEEDVWVGCGVRILAGSNIETRSIVAAGAVINSKVESQTIVGGVPAKKIKDISDG</sequence>
<dbReference type="EMBL" id="CP095073">
    <property type="protein sequence ID" value="UOQ45395.1"/>
    <property type="molecule type" value="Genomic_DNA"/>
</dbReference>
<keyword evidence="1" id="KW-0808">Transferase</keyword>
<dbReference type="Proteomes" id="UP000831787">
    <property type="component" value="Chromosome"/>
</dbReference>
<proteinExistence type="predicted"/>
<gene>
    <name evidence="1" type="ORF">MUN89_05460</name>
</gene>
<reference evidence="1 2" key="1">
    <citation type="submission" date="2022-04" db="EMBL/GenBank/DDBJ databases">
        <title>Halobacillus sp. isolated from saltern.</title>
        <authorList>
            <person name="Won M."/>
            <person name="Lee C.-M."/>
            <person name="Woen H.-Y."/>
            <person name="Kwon S.-W."/>
        </authorList>
    </citation>
    <scope>NUCLEOTIDE SEQUENCE [LARGE SCALE GENOMIC DNA]</scope>
    <source>
        <strain evidence="1 2">SSBR10-3</strain>
    </source>
</reference>
<evidence type="ECO:0000313" key="1">
    <source>
        <dbReference type="EMBL" id="UOQ45395.1"/>
    </source>
</evidence>
<dbReference type="InterPro" id="IPR011004">
    <property type="entry name" value="Trimer_LpxA-like_sf"/>
</dbReference>
<accession>A0ABY4EN35</accession>
<keyword evidence="2" id="KW-1185">Reference proteome</keyword>
<keyword evidence="1" id="KW-0012">Acyltransferase</keyword>
<organism evidence="1 2">
    <name type="scientific">Halobacillus salinarum</name>
    <dbReference type="NCBI Taxonomy" id="2932257"/>
    <lineage>
        <taxon>Bacteria</taxon>
        <taxon>Bacillati</taxon>
        <taxon>Bacillota</taxon>
        <taxon>Bacilli</taxon>
        <taxon>Bacillales</taxon>
        <taxon>Bacillaceae</taxon>
        <taxon>Halobacillus</taxon>
    </lineage>
</organism>